<gene>
    <name evidence="2" type="ORF">Pan97_29950</name>
</gene>
<dbReference type="AlphaFoldDB" id="A0A518C9R2"/>
<dbReference type="EMBL" id="CP036289">
    <property type="protein sequence ID" value="QDU75951.1"/>
    <property type="molecule type" value="Genomic_DNA"/>
</dbReference>
<sequence length="838" mass="93071" precursor="true">MSLSKFPPSAISTMVHRRLACLTVVLSLAFSSFLLADEAKTEAKPRSISGIYPHLAYWNDHGECGTGAVVPWAGKLWVITYGPHYPHGSTDQLYSITPDMQIEAFAGSVGGTPANRMIHKETNQLLIGPYVIDEKANIRVIPPDAMPGRLTGNARHLFDPTGKAYYATMEEGFYEVDLKTLEVTELFQDDQSHGKKVGPDPTAHDVPYAALPGYHGKGLYSGQNRLIYANNGEASGLARSRPDVPSGCLAEWDGKSKTWQVVRRNQFTDVRGPGDLLGNPHPETDPVWAIGWDHRSLLLMLLDEGKWYTYRLPKASHCYDGAHGWNTEWPRIHDIGEEDFAMNMHGMFWHFPKTFTRANSAGIAPRSTYLKVIGDYCRWNDQLVFGCDDAAQSEFLNTRRAKGKVAGPGQSHSNLWFTSTDILDKLGAPIGRGSVWLNDDVKAGVPSDPYLFSGFERRSLCLFHDAKTPVTFSLEVDREGKDQWIELTTVTVPAGETIWHSFPQEEAGVWLRIATDKDCPKATAQFQYANRDVRDTDEATIFEGLRKPGSTAYSEGIVRVRGNRLQTMSFAATQVVDGQPTHEGLYELDANLNLTNKHDRIAFEWTHDNAPIPEGVLTFDDASILYVDDEGNRWRLPRSTKTDIAGFGPLRIAREVATERDLFNCGGTFYELPARNANGIAKIRPVCSHPYAINDYCSYRGMMILTGVDSGASGEHIIRSEDGRVAVWAGVIDDLWKLGKPVGVGGPWKNTQVTADTPSDPYLMTGYDKKTLAVSSDKPTDIRVEVDVDGTGTWRIYQTLSLGEGENKSLSFPEEFQAYWVRLVSSHDATVTGQLTYE</sequence>
<keyword evidence="1" id="KW-0732">Signal</keyword>
<dbReference type="Proteomes" id="UP000318626">
    <property type="component" value="Chromosome"/>
</dbReference>
<evidence type="ECO:0000313" key="2">
    <source>
        <dbReference type="EMBL" id="QDU75951.1"/>
    </source>
</evidence>
<protein>
    <submittedName>
        <fullName evidence="2">Uncharacterized protein</fullName>
    </submittedName>
</protein>
<dbReference type="KEGG" id="bvo:Pan97_29950"/>
<feature type="signal peptide" evidence="1">
    <location>
        <begin position="1"/>
        <end position="36"/>
    </location>
</feature>
<feature type="chain" id="PRO_5021754383" evidence="1">
    <location>
        <begin position="37"/>
        <end position="838"/>
    </location>
</feature>
<proteinExistence type="predicted"/>
<accession>A0A518C9R2</accession>
<evidence type="ECO:0000313" key="3">
    <source>
        <dbReference type="Proteomes" id="UP000318626"/>
    </source>
</evidence>
<reference evidence="3" key="1">
    <citation type="submission" date="2019-02" db="EMBL/GenBank/DDBJ databases">
        <title>Deep-cultivation of Planctomycetes and their phenomic and genomic characterization uncovers novel biology.</title>
        <authorList>
            <person name="Wiegand S."/>
            <person name="Jogler M."/>
            <person name="Boedeker C."/>
            <person name="Pinto D."/>
            <person name="Vollmers J."/>
            <person name="Rivas-Marin E."/>
            <person name="Kohn T."/>
            <person name="Peeters S.H."/>
            <person name="Heuer A."/>
            <person name="Rast P."/>
            <person name="Oberbeckmann S."/>
            <person name="Bunk B."/>
            <person name="Jeske O."/>
            <person name="Meyerdierks A."/>
            <person name="Storesund J.E."/>
            <person name="Kallscheuer N."/>
            <person name="Luecker S."/>
            <person name="Lage O.M."/>
            <person name="Pohl T."/>
            <person name="Merkel B.J."/>
            <person name="Hornburger P."/>
            <person name="Mueller R.-W."/>
            <person name="Bruemmer F."/>
            <person name="Labrenz M."/>
            <person name="Spormann A.M."/>
            <person name="Op den Camp H."/>
            <person name="Overmann J."/>
            <person name="Amann R."/>
            <person name="Jetten M.S.M."/>
            <person name="Mascher T."/>
            <person name="Medema M.H."/>
            <person name="Devos D.P."/>
            <person name="Kaster A.-K."/>
            <person name="Ovreas L."/>
            <person name="Rohde M."/>
            <person name="Galperin M.Y."/>
            <person name="Jogler C."/>
        </authorList>
    </citation>
    <scope>NUCLEOTIDE SEQUENCE [LARGE SCALE GENOMIC DNA]</scope>
    <source>
        <strain evidence="3">Pan97</strain>
    </source>
</reference>
<organism evidence="2 3">
    <name type="scientific">Bremerella volcania</name>
    <dbReference type="NCBI Taxonomy" id="2527984"/>
    <lineage>
        <taxon>Bacteria</taxon>
        <taxon>Pseudomonadati</taxon>
        <taxon>Planctomycetota</taxon>
        <taxon>Planctomycetia</taxon>
        <taxon>Pirellulales</taxon>
        <taxon>Pirellulaceae</taxon>
        <taxon>Bremerella</taxon>
    </lineage>
</organism>
<evidence type="ECO:0000256" key="1">
    <source>
        <dbReference type="SAM" id="SignalP"/>
    </source>
</evidence>
<name>A0A518C9R2_9BACT</name>
<keyword evidence="3" id="KW-1185">Reference proteome</keyword>